<organism evidence="1 2">
    <name type="scientific">Mucuna pruriens</name>
    <name type="common">Velvet bean</name>
    <name type="synonym">Dolichos pruriens</name>
    <dbReference type="NCBI Taxonomy" id="157652"/>
    <lineage>
        <taxon>Eukaryota</taxon>
        <taxon>Viridiplantae</taxon>
        <taxon>Streptophyta</taxon>
        <taxon>Embryophyta</taxon>
        <taxon>Tracheophyta</taxon>
        <taxon>Spermatophyta</taxon>
        <taxon>Magnoliopsida</taxon>
        <taxon>eudicotyledons</taxon>
        <taxon>Gunneridae</taxon>
        <taxon>Pentapetalae</taxon>
        <taxon>rosids</taxon>
        <taxon>fabids</taxon>
        <taxon>Fabales</taxon>
        <taxon>Fabaceae</taxon>
        <taxon>Papilionoideae</taxon>
        <taxon>50 kb inversion clade</taxon>
        <taxon>NPAAA clade</taxon>
        <taxon>indigoferoid/millettioid clade</taxon>
        <taxon>Phaseoleae</taxon>
        <taxon>Mucuna</taxon>
    </lineage>
</organism>
<sequence length="175" mass="19606">MTSDIRQGLSELFQDDRYLSRPVSKFHPTTIPGIIVSLGSSKLCHKTLLVSCPFFTTKFPKSERWAIGLFPALLDMLDDDQMVLFVALRSTRIPFSLSLRTPDILSRGVFRLATHTTVRGDIFLYHIPKYRLVEFPGLKKPSSVIPPAETKVSLSPSRIDSLTAKLSIEVEALAM</sequence>
<feature type="non-terminal residue" evidence="1">
    <location>
        <position position="1"/>
    </location>
</feature>
<evidence type="ECO:0000313" key="1">
    <source>
        <dbReference type="EMBL" id="RDX95657.1"/>
    </source>
</evidence>
<dbReference type="Proteomes" id="UP000257109">
    <property type="component" value="Unassembled WGS sequence"/>
</dbReference>
<dbReference type="AlphaFoldDB" id="A0A371GYN1"/>
<accession>A0A371GYN1</accession>
<dbReference type="EMBL" id="QJKJ01004078">
    <property type="protein sequence ID" value="RDX95657.1"/>
    <property type="molecule type" value="Genomic_DNA"/>
</dbReference>
<reference evidence="1" key="1">
    <citation type="submission" date="2018-05" db="EMBL/GenBank/DDBJ databases">
        <title>Draft genome of Mucuna pruriens seed.</title>
        <authorList>
            <person name="Nnadi N.E."/>
            <person name="Vos R."/>
            <person name="Hasami M.H."/>
            <person name="Devisetty U.K."/>
            <person name="Aguiy J.C."/>
        </authorList>
    </citation>
    <scope>NUCLEOTIDE SEQUENCE [LARGE SCALE GENOMIC DNA]</scope>
    <source>
        <strain evidence="1">JCA_2017</strain>
    </source>
</reference>
<evidence type="ECO:0000313" key="2">
    <source>
        <dbReference type="Proteomes" id="UP000257109"/>
    </source>
</evidence>
<dbReference type="OrthoDB" id="1807560at2759"/>
<protein>
    <submittedName>
        <fullName evidence="1">Uncharacterized protein</fullName>
    </submittedName>
</protein>
<name>A0A371GYN1_MUCPR</name>
<comment type="caution">
    <text evidence="1">The sequence shown here is derived from an EMBL/GenBank/DDBJ whole genome shotgun (WGS) entry which is preliminary data.</text>
</comment>
<keyword evidence="2" id="KW-1185">Reference proteome</keyword>
<proteinExistence type="predicted"/>
<gene>
    <name evidence="1" type="ORF">CR513_21790</name>
</gene>